<keyword evidence="1" id="KW-0472">Membrane</keyword>
<sequence length="73" mass="8176">MKQLITNRDNRISSSKTIQALGFIVLSASLIYCIYLDRSCVPELFNSFALFCGSIAISKKASNAYMYKGKQNE</sequence>
<dbReference type="Proteomes" id="UP001236239">
    <property type="component" value="Unassembled WGS sequence"/>
</dbReference>
<dbReference type="InterPro" id="IPR020300">
    <property type="entry name" value="DUF2644"/>
</dbReference>
<organism evidence="2 3">
    <name type="scientific">Phocoenobacter skyensis</name>
    <dbReference type="NCBI Taxonomy" id="97481"/>
    <lineage>
        <taxon>Bacteria</taxon>
        <taxon>Pseudomonadati</taxon>
        <taxon>Pseudomonadota</taxon>
        <taxon>Gammaproteobacteria</taxon>
        <taxon>Pasteurellales</taxon>
        <taxon>Pasteurellaceae</taxon>
        <taxon>Phocoenobacter</taxon>
    </lineage>
</organism>
<evidence type="ECO:0000313" key="3">
    <source>
        <dbReference type="Proteomes" id="UP001236239"/>
    </source>
</evidence>
<dbReference type="Pfam" id="PF10841">
    <property type="entry name" value="DUF2644"/>
    <property type="match status" value="1"/>
</dbReference>
<dbReference type="EMBL" id="JASAYQ010000021">
    <property type="protein sequence ID" value="MDP8173681.1"/>
    <property type="molecule type" value="Genomic_DNA"/>
</dbReference>
<accession>A0AAJ6NBE7</accession>
<evidence type="ECO:0000313" key="2">
    <source>
        <dbReference type="EMBL" id="MDP8173681.1"/>
    </source>
</evidence>
<protein>
    <submittedName>
        <fullName evidence="2">DUF2644 domain-containing protein</fullName>
    </submittedName>
</protein>
<evidence type="ECO:0000256" key="1">
    <source>
        <dbReference type="SAM" id="Phobius"/>
    </source>
</evidence>
<reference evidence="2" key="1">
    <citation type="journal article" date="2023" name="Front. Microbiol.">
        <title>Phylogeography and host specificity of Pasteurellaceae pathogenic to sea-farmed fish in the north-east Atlantic.</title>
        <authorList>
            <person name="Gulla S."/>
            <person name="Colquhoun D.J."/>
            <person name="Olsen A.B."/>
            <person name="Spilsberg B."/>
            <person name="Lagesen K."/>
            <person name="Aakesson C.P."/>
            <person name="Strom S."/>
            <person name="Manji F."/>
            <person name="Birkbeck T.H."/>
            <person name="Nilsen H.K."/>
        </authorList>
    </citation>
    <scope>NUCLEOTIDE SEQUENCE</scope>
    <source>
        <strain evidence="2">TW16_20</strain>
    </source>
</reference>
<feature type="transmembrane region" description="Helical" evidence="1">
    <location>
        <begin position="20"/>
        <end position="38"/>
    </location>
</feature>
<dbReference type="AlphaFoldDB" id="A0AAJ6NBE7"/>
<proteinExistence type="predicted"/>
<dbReference type="RefSeq" id="WP_306384693.1">
    <property type="nucleotide sequence ID" value="NZ_JASAYN010000001.1"/>
</dbReference>
<name>A0AAJ6NBE7_9PAST</name>
<keyword evidence="1" id="KW-0812">Transmembrane</keyword>
<gene>
    <name evidence="2" type="ORF">QJU93_09970</name>
</gene>
<comment type="caution">
    <text evidence="2">The sequence shown here is derived from an EMBL/GenBank/DDBJ whole genome shotgun (WGS) entry which is preliminary data.</text>
</comment>
<keyword evidence="1" id="KW-1133">Transmembrane helix</keyword>